<dbReference type="PANTHER" id="PTHR39394">
    <property type="entry name" value="YALI0E31793P"/>
    <property type="match status" value="1"/>
</dbReference>
<dbReference type="Proteomes" id="UP000002258">
    <property type="component" value="Chromosome 4"/>
</dbReference>
<dbReference type="PANTHER" id="PTHR39394:SF1">
    <property type="entry name" value="DNAJ HOMOLOGUE SUBFAMILY C MEMBER 28 CONSERVED DOMAIN-CONTAINING PROTEIN"/>
    <property type="match status" value="1"/>
</dbReference>
<proteinExistence type="predicted"/>
<evidence type="ECO:0000313" key="3">
    <source>
        <dbReference type="Proteomes" id="UP000002258"/>
    </source>
</evidence>
<dbReference type="EMBL" id="CP000498">
    <property type="protein sequence ID" value="ABN66371.2"/>
    <property type="molecule type" value="Genomic_DNA"/>
</dbReference>
<dbReference type="InterPro" id="IPR018961">
    <property type="entry name" value="DnaJ_homolog_subfam-C_membr-28"/>
</dbReference>
<dbReference type="eggNOG" id="ENOG502RFG7">
    <property type="taxonomic scope" value="Eukaryota"/>
</dbReference>
<dbReference type="RefSeq" id="XP_001384400.2">
    <property type="nucleotide sequence ID" value="XM_001384363.1"/>
</dbReference>
<evidence type="ECO:0000259" key="1">
    <source>
        <dbReference type="Pfam" id="PF09350"/>
    </source>
</evidence>
<organism evidence="2 3">
    <name type="scientific">Scheffersomyces stipitis (strain ATCC 58785 / CBS 6054 / NBRC 10063 / NRRL Y-11545)</name>
    <name type="common">Yeast</name>
    <name type="synonym">Pichia stipitis</name>
    <dbReference type="NCBI Taxonomy" id="322104"/>
    <lineage>
        <taxon>Eukaryota</taxon>
        <taxon>Fungi</taxon>
        <taxon>Dikarya</taxon>
        <taxon>Ascomycota</taxon>
        <taxon>Saccharomycotina</taxon>
        <taxon>Pichiomycetes</taxon>
        <taxon>Debaryomycetaceae</taxon>
        <taxon>Scheffersomyces</taxon>
    </lineage>
</organism>
<feature type="non-terminal residue" evidence="2">
    <location>
        <position position="1"/>
    </location>
</feature>
<dbReference type="InParanoid" id="A3LTA1"/>
<reference evidence="2 3" key="1">
    <citation type="journal article" date="2007" name="Nat. Biotechnol.">
        <title>Genome sequence of the lignocellulose-bioconverting and xylose-fermenting yeast Pichia stipitis.</title>
        <authorList>
            <person name="Jeffries T.W."/>
            <person name="Grigoriev I.V."/>
            <person name="Grimwood J."/>
            <person name="Laplaza J.M."/>
            <person name="Aerts A."/>
            <person name="Salamov A."/>
            <person name="Schmutz J."/>
            <person name="Lindquist E."/>
            <person name="Dehal P."/>
            <person name="Shapiro H."/>
            <person name="Jin Y.S."/>
            <person name="Passoth V."/>
            <person name="Richardson P.M."/>
        </authorList>
    </citation>
    <scope>NUCLEOTIDE SEQUENCE [LARGE SCALE GENOMIC DNA]</scope>
    <source>
        <strain evidence="3">ATCC 58785 / CBS 6054 / NBRC 10063 / NRRL Y-11545</strain>
    </source>
</reference>
<keyword evidence="3" id="KW-1185">Reference proteome</keyword>
<gene>
    <name evidence="2" type="ORF">PICST_45166</name>
</gene>
<accession>A3LTA1</accession>
<evidence type="ECO:0000313" key="2">
    <source>
        <dbReference type="EMBL" id="ABN66371.2"/>
    </source>
</evidence>
<feature type="domain" description="DnaJ homologue subfamily C member 28 conserved" evidence="1">
    <location>
        <begin position="181"/>
        <end position="252"/>
    </location>
</feature>
<dbReference type="KEGG" id="pic:PICST_45166"/>
<dbReference type="AlphaFoldDB" id="A3LTA1"/>
<dbReference type="OrthoDB" id="1922282at2759"/>
<sequence length="382" mass="42943">SALAERFTQILEEKMASGGMDSSLVNSDPTLSRIFQNYDKGTGAPNDSDQRIKEAMSYIKSEPLLTHNKHAKDISTAVPWKGTESNEDANLRMIVDSKPKAIRVGSAHINSNKIFTPPPTLKQKVEGAKSSSLEYLLNKEKQGNEPDEEEDNFRDLYKERLLGPSMLINSASPSIDLVGSMASNRINASINQQTGLFDSPEMKHVRGKPLNSEHLKNCTDSNYFMNQVLNINDVLPPWIDSQQSINSNCIRLRAELDQICLRSSDMEYLEERMKLLNSTIRTYNLQCPSSNLHKFKLVPVNEIRASYDRVVDKFPTLVAAWYDQNRTKKNVQSFERNTGGFLNLFGEETSQGTGSNSGTDSTITETQDGKLHIWKAIKDVFK</sequence>
<name>A3LTA1_PICST</name>
<dbReference type="HOGENOM" id="CLU_037974_0_0_1"/>
<dbReference type="GeneID" id="4838958"/>
<dbReference type="Pfam" id="PF09350">
    <property type="entry name" value="DJC28_CD"/>
    <property type="match status" value="1"/>
</dbReference>
<dbReference type="OMA" id="DSNYFMN"/>
<protein>
    <recommendedName>
        <fullName evidence="1">DnaJ homologue subfamily C member 28 conserved domain-containing protein</fullName>
    </recommendedName>
</protein>
<dbReference type="STRING" id="322104.A3LTA1"/>